<comment type="caution">
    <text evidence="1">The sequence shown here is derived from an EMBL/GenBank/DDBJ whole genome shotgun (WGS) entry which is preliminary data.</text>
</comment>
<organism evidence="1 2">
    <name type="scientific">Deinococcus arenicola</name>
    <dbReference type="NCBI Taxonomy" id="2994950"/>
    <lineage>
        <taxon>Bacteria</taxon>
        <taxon>Thermotogati</taxon>
        <taxon>Deinococcota</taxon>
        <taxon>Deinococci</taxon>
        <taxon>Deinococcales</taxon>
        <taxon>Deinococcaceae</taxon>
        <taxon>Deinococcus</taxon>
    </lineage>
</organism>
<name>A0ABU4DLK6_9DEIO</name>
<proteinExistence type="predicted"/>
<dbReference type="Proteomes" id="UP001276150">
    <property type="component" value="Unassembled WGS sequence"/>
</dbReference>
<dbReference type="RefSeq" id="WP_317638619.1">
    <property type="nucleotide sequence ID" value="NZ_JAPMIV010000002.1"/>
</dbReference>
<keyword evidence="2" id="KW-1185">Reference proteome</keyword>
<sequence>MNNIESHFTWSFNQHVGKMGKSEVIYAFITAILNFGRKANYREEITNFIGSQGFLTWNERADSQKADLWRDYQQYLPDLGLIYSTELISKEVVLTPIALMFANGEISFQDLMNTQTLRFQYPNGQKSKMPSWASDAYASKGLSKPSVSAQAYMDYGILIRPGLLLIRCLIELFKYEHNPILTVDEVVAFCLPIKNNSDWHTAVASIINDRASKNRVYHDRTANAVKIRHVSEWFRQLNTTSFCKIERIGASICLSLRHFSENDIQELERVCEQYEDIPFWIPDLSQSERENRLSWFSYYGSIDIDSIIELDTSAYESNGNLQKEDSNIILGNNELLKINEYDYINYVEREYEDVIPNIQNYKSGREKLAEKSILHDKIVFELARHLSVNRYSLSFDPSSADLIAERESERVLFEVKTVTRKKVSQRIRLGIGQVSEYRYRYEMQNKIRPSACIVVSSSIEVAEWYSSYFTNDIKMSLIARTSENEFSTLISEPSFILP</sequence>
<evidence type="ECO:0000313" key="2">
    <source>
        <dbReference type="Proteomes" id="UP001276150"/>
    </source>
</evidence>
<dbReference type="EMBL" id="JAPMIV010000002">
    <property type="protein sequence ID" value="MDV6373314.1"/>
    <property type="molecule type" value="Genomic_DNA"/>
</dbReference>
<accession>A0ABU4DLK6</accession>
<evidence type="ECO:0000313" key="1">
    <source>
        <dbReference type="EMBL" id="MDV6373314.1"/>
    </source>
</evidence>
<protein>
    <recommendedName>
        <fullName evidence="3">Protein NO VEIN C-terminal domain-containing protein</fullName>
    </recommendedName>
</protein>
<gene>
    <name evidence="1" type="ORF">ORD21_01720</name>
</gene>
<evidence type="ECO:0008006" key="3">
    <source>
        <dbReference type="Google" id="ProtNLM"/>
    </source>
</evidence>
<reference evidence="1 2" key="1">
    <citation type="submission" date="2022-11" db="EMBL/GenBank/DDBJ databases">
        <title>Deinococcus ZS9-10, Low Temperature and Draught-tolerating, UV-resistant Bacteria from Continental Antarctica.</title>
        <authorList>
            <person name="Cheng L."/>
        </authorList>
    </citation>
    <scope>NUCLEOTIDE SEQUENCE [LARGE SCALE GENOMIC DNA]</scope>
    <source>
        <strain evidence="1 2">ZS9-10</strain>
    </source>
</reference>